<reference evidence="2 3" key="1">
    <citation type="journal article" date="2018" name="Nat. Biotechnol.">
        <title>A standardized bacterial taxonomy based on genome phylogeny substantially revises the tree of life.</title>
        <authorList>
            <person name="Parks D.H."/>
            <person name="Chuvochina M."/>
            <person name="Waite D.W."/>
            <person name="Rinke C."/>
            <person name="Skarshewski A."/>
            <person name="Chaumeil P.A."/>
            <person name="Hugenholtz P."/>
        </authorList>
    </citation>
    <scope>NUCLEOTIDE SEQUENCE [LARGE SCALE GENOMIC DNA]</scope>
    <source>
        <strain evidence="2">UBA11728</strain>
    </source>
</reference>
<dbReference type="GO" id="GO:0003677">
    <property type="term" value="F:DNA binding"/>
    <property type="evidence" value="ECO:0007669"/>
    <property type="project" value="InterPro"/>
</dbReference>
<evidence type="ECO:0000313" key="2">
    <source>
        <dbReference type="EMBL" id="HCL02422.1"/>
    </source>
</evidence>
<dbReference type="InterPro" id="IPR041657">
    <property type="entry name" value="HTH_17"/>
</dbReference>
<dbReference type="InterPro" id="IPR010093">
    <property type="entry name" value="SinI_DNA-bd"/>
</dbReference>
<proteinExistence type="predicted"/>
<dbReference type="Pfam" id="PF12728">
    <property type="entry name" value="HTH_17"/>
    <property type="match status" value="1"/>
</dbReference>
<sequence length="158" mass="18540">MEDKFYTINQVAEILDMHHKTIRNFISDGKLRASKVGKQWRVSDDDLNSFMKNSKDQREGEQFVEFSTNETLLNMVKRKINVSTVLDIEQIDKEQYMMISNTLIAVMNGKDPEMQNSTLNMKYHEKDNKLKILLWGELKFMEEMLSVISLLVDSKINK</sequence>
<dbReference type="AlphaFoldDB" id="A0A3D2X5N6"/>
<dbReference type="EMBL" id="DPVV01000275">
    <property type="protein sequence ID" value="HCL02422.1"/>
    <property type="molecule type" value="Genomic_DNA"/>
</dbReference>
<dbReference type="SUPFAM" id="SSF46955">
    <property type="entry name" value="Putative DNA-binding domain"/>
    <property type="match status" value="1"/>
</dbReference>
<dbReference type="Proteomes" id="UP000262969">
    <property type="component" value="Unassembled WGS sequence"/>
</dbReference>
<accession>A0A3D2X5N6</accession>
<organism evidence="2 3">
    <name type="scientific">Lachnoclostridium phytofermentans</name>
    <dbReference type="NCBI Taxonomy" id="66219"/>
    <lineage>
        <taxon>Bacteria</taxon>
        <taxon>Bacillati</taxon>
        <taxon>Bacillota</taxon>
        <taxon>Clostridia</taxon>
        <taxon>Lachnospirales</taxon>
        <taxon>Lachnospiraceae</taxon>
    </lineage>
</organism>
<name>A0A3D2X5N6_9FIRM</name>
<comment type="caution">
    <text evidence="2">The sequence shown here is derived from an EMBL/GenBank/DDBJ whole genome shotgun (WGS) entry which is preliminary data.</text>
</comment>
<dbReference type="InterPro" id="IPR009061">
    <property type="entry name" value="DNA-bd_dom_put_sf"/>
</dbReference>
<evidence type="ECO:0000259" key="1">
    <source>
        <dbReference type="Pfam" id="PF12728"/>
    </source>
</evidence>
<evidence type="ECO:0000313" key="3">
    <source>
        <dbReference type="Proteomes" id="UP000262969"/>
    </source>
</evidence>
<protein>
    <submittedName>
        <fullName evidence="2">Hydroxyacid dehydrogenase</fullName>
    </submittedName>
</protein>
<gene>
    <name evidence="2" type="ORF">DHW61_08405</name>
</gene>
<dbReference type="NCBIfam" id="TIGR01764">
    <property type="entry name" value="excise"/>
    <property type="match status" value="1"/>
</dbReference>
<feature type="domain" description="Helix-turn-helix" evidence="1">
    <location>
        <begin position="5"/>
        <end position="53"/>
    </location>
</feature>